<dbReference type="AlphaFoldDB" id="A0A1F7I526"/>
<dbReference type="InterPro" id="IPR038461">
    <property type="entry name" value="Schlafen_AlbA_2_dom_sf"/>
</dbReference>
<proteinExistence type="predicted"/>
<dbReference type="Pfam" id="PF04326">
    <property type="entry name" value="SLFN_AlbA_2"/>
    <property type="match status" value="1"/>
</dbReference>
<name>A0A1F7I526_9BACT</name>
<dbReference type="InterPro" id="IPR007421">
    <property type="entry name" value="Schlafen_AlbA_2_dom"/>
</dbReference>
<comment type="caution">
    <text evidence="2">The sequence shown here is derived from an EMBL/GenBank/DDBJ whole genome shotgun (WGS) entry which is preliminary data.</text>
</comment>
<reference evidence="2 3" key="1">
    <citation type="journal article" date="2016" name="Nat. Commun.">
        <title>Thousands of microbial genomes shed light on interconnected biogeochemical processes in an aquifer system.</title>
        <authorList>
            <person name="Anantharaman K."/>
            <person name="Brown C.T."/>
            <person name="Hug L.A."/>
            <person name="Sharon I."/>
            <person name="Castelle C.J."/>
            <person name="Probst A.J."/>
            <person name="Thomas B.C."/>
            <person name="Singh A."/>
            <person name="Wilkins M.J."/>
            <person name="Karaoz U."/>
            <person name="Brodie E.L."/>
            <person name="Williams K.H."/>
            <person name="Hubbard S.S."/>
            <person name="Banfield J.F."/>
        </authorList>
    </citation>
    <scope>NUCLEOTIDE SEQUENCE [LARGE SCALE GENOMIC DNA]</scope>
</reference>
<accession>A0A1F7I526</accession>
<dbReference type="Gene3D" id="3.30.950.30">
    <property type="entry name" value="Schlafen, AAA domain"/>
    <property type="match status" value="1"/>
</dbReference>
<feature type="domain" description="Schlafen AlbA-2" evidence="1">
    <location>
        <begin position="7"/>
        <end position="122"/>
    </location>
</feature>
<organism evidence="2 3">
    <name type="scientific">Candidatus Roizmanbacteria bacterium RIFCSPHIGHO2_12_FULL_44_10</name>
    <dbReference type="NCBI Taxonomy" id="1802054"/>
    <lineage>
        <taxon>Bacteria</taxon>
        <taxon>Candidatus Roizmaniibacteriota</taxon>
    </lineage>
</organism>
<dbReference type="PANTHER" id="PTHR30595">
    <property type="entry name" value="GLPR-RELATED TRANSCRIPTIONAL REPRESSOR"/>
    <property type="match status" value="1"/>
</dbReference>
<dbReference type="EMBL" id="MGAE01000057">
    <property type="protein sequence ID" value="OGK38463.1"/>
    <property type="molecule type" value="Genomic_DNA"/>
</dbReference>
<evidence type="ECO:0000259" key="1">
    <source>
        <dbReference type="Pfam" id="PF04326"/>
    </source>
</evidence>
<gene>
    <name evidence="2" type="ORF">A3F34_00180</name>
</gene>
<evidence type="ECO:0000313" key="2">
    <source>
        <dbReference type="EMBL" id="OGK38463.1"/>
    </source>
</evidence>
<dbReference type="Pfam" id="PF13749">
    <property type="entry name" value="HATPase_c_4"/>
    <property type="match status" value="1"/>
</dbReference>
<dbReference type="Proteomes" id="UP000179024">
    <property type="component" value="Unassembled WGS sequence"/>
</dbReference>
<dbReference type="Gene3D" id="3.30.565.60">
    <property type="match status" value="1"/>
</dbReference>
<protein>
    <recommendedName>
        <fullName evidence="1">Schlafen AlbA-2 domain-containing protein</fullName>
    </recommendedName>
</protein>
<dbReference type="PANTHER" id="PTHR30595:SF6">
    <property type="entry name" value="SCHLAFEN ALBA-2 DOMAIN-CONTAINING PROTEIN"/>
    <property type="match status" value="1"/>
</dbReference>
<evidence type="ECO:0000313" key="3">
    <source>
        <dbReference type="Proteomes" id="UP000179024"/>
    </source>
</evidence>
<sequence length="477" mass="54221">MFEITNENENIEFKNAQNGELPQNIWECITAFSNADGGFIYFGVDSKGKVIGVEEDLRDRLMTNLTSYCLSAFNHKIYVEITSEGKIIKSFIPPAPAALRPIYSKSRGFPKGGKVRIGSSNVDLDDEWLRKFSIAARGGAELVTFNGDYHKYFDDEYIKNYLGIVKEKRGNVYKGLQVEEILTKLRAIVPNGMTFFGLLAFSNTYGLQELTAPTVDIAITQYAGNSKVNPNDIEEVSVDDKEFVGNTVVQFSEAEKFILSKLPIRSRVEGGGKRARYLAIPKVAIREALANAIAHRDYSTYSGRIQIDIYSDRMEFTNPGRSIIPIDQLEKAHPEARNPLLMNYLRDLDITEHRGRGIRTIKSSLRAAGLAEPKFENRHDWFVVTIYSSAFINDDNQVWLKRFQAFALSEKQLKALVYIRSNLSGINNSEYRDINNMNDVGDDRRANIELNRLVKLNFIQKVNENKLRRYVLALKYS</sequence>
<dbReference type="InterPro" id="IPR038475">
    <property type="entry name" value="RecG_C_sf"/>
</dbReference>